<keyword evidence="2" id="KW-1185">Reference proteome</keyword>
<evidence type="ECO:0000313" key="1">
    <source>
        <dbReference type="EMBL" id="KIK13396.1"/>
    </source>
</evidence>
<accession>A0A0C9Y8X9</accession>
<sequence length="92" mass="10477">MCMSSLPIGYIGECFQRSNDTILKYFRKMASIFVSEPFYSKYISLASSATNVHPWFVNNSRLYCYFKNAIGAIDGSHIPASPPLHDRVAYRN</sequence>
<reference evidence="2" key="2">
    <citation type="submission" date="2015-01" db="EMBL/GenBank/DDBJ databases">
        <title>Evolutionary Origins and Diversification of the Mycorrhizal Mutualists.</title>
        <authorList>
            <consortium name="DOE Joint Genome Institute"/>
            <consortium name="Mycorrhizal Genomics Consortium"/>
            <person name="Kohler A."/>
            <person name="Kuo A."/>
            <person name="Nagy L.G."/>
            <person name="Floudas D."/>
            <person name="Copeland A."/>
            <person name="Barry K.W."/>
            <person name="Cichocki N."/>
            <person name="Veneault-Fourrey C."/>
            <person name="LaButti K."/>
            <person name="Lindquist E.A."/>
            <person name="Lipzen A."/>
            <person name="Lundell T."/>
            <person name="Morin E."/>
            <person name="Murat C."/>
            <person name="Riley R."/>
            <person name="Ohm R."/>
            <person name="Sun H."/>
            <person name="Tunlid A."/>
            <person name="Henrissat B."/>
            <person name="Grigoriev I.V."/>
            <person name="Hibbett D.S."/>
            <person name="Martin F."/>
        </authorList>
    </citation>
    <scope>NUCLEOTIDE SEQUENCE [LARGE SCALE GENOMIC DNA]</scope>
    <source>
        <strain evidence="2">441</strain>
    </source>
</reference>
<reference evidence="1 2" key="1">
    <citation type="submission" date="2014-04" db="EMBL/GenBank/DDBJ databases">
        <authorList>
            <consortium name="DOE Joint Genome Institute"/>
            <person name="Kuo A."/>
            <person name="Kohler A."/>
            <person name="Costa M.D."/>
            <person name="Nagy L.G."/>
            <person name="Floudas D."/>
            <person name="Copeland A."/>
            <person name="Barry K.W."/>
            <person name="Cichocki N."/>
            <person name="Veneault-Fourrey C."/>
            <person name="LaButti K."/>
            <person name="Lindquist E.A."/>
            <person name="Lipzen A."/>
            <person name="Lundell T."/>
            <person name="Morin E."/>
            <person name="Murat C."/>
            <person name="Sun H."/>
            <person name="Tunlid A."/>
            <person name="Henrissat B."/>
            <person name="Grigoriev I.V."/>
            <person name="Hibbett D.S."/>
            <person name="Martin F."/>
            <person name="Nordberg H.P."/>
            <person name="Cantor M.N."/>
            <person name="Hua S.X."/>
        </authorList>
    </citation>
    <scope>NUCLEOTIDE SEQUENCE [LARGE SCALE GENOMIC DNA]</scope>
    <source>
        <strain evidence="1 2">441</strain>
    </source>
</reference>
<name>A0A0C9Y8X9_9AGAM</name>
<proteinExistence type="predicted"/>
<organism evidence="1 2">
    <name type="scientific">Pisolithus microcarpus 441</name>
    <dbReference type="NCBI Taxonomy" id="765257"/>
    <lineage>
        <taxon>Eukaryota</taxon>
        <taxon>Fungi</taxon>
        <taxon>Dikarya</taxon>
        <taxon>Basidiomycota</taxon>
        <taxon>Agaricomycotina</taxon>
        <taxon>Agaricomycetes</taxon>
        <taxon>Agaricomycetidae</taxon>
        <taxon>Boletales</taxon>
        <taxon>Sclerodermatineae</taxon>
        <taxon>Pisolithaceae</taxon>
        <taxon>Pisolithus</taxon>
    </lineage>
</organism>
<dbReference type="HOGENOM" id="CLU_040082_6_1_1"/>
<dbReference type="Proteomes" id="UP000054018">
    <property type="component" value="Unassembled WGS sequence"/>
</dbReference>
<dbReference type="AlphaFoldDB" id="A0A0C9Y8X9"/>
<evidence type="ECO:0008006" key="3">
    <source>
        <dbReference type="Google" id="ProtNLM"/>
    </source>
</evidence>
<dbReference type="EMBL" id="KN833999">
    <property type="protein sequence ID" value="KIK13396.1"/>
    <property type="molecule type" value="Genomic_DNA"/>
</dbReference>
<gene>
    <name evidence="1" type="ORF">PISMIDRAFT_118976</name>
</gene>
<evidence type="ECO:0000313" key="2">
    <source>
        <dbReference type="Proteomes" id="UP000054018"/>
    </source>
</evidence>
<protein>
    <recommendedName>
        <fullName evidence="3">DDE Tnp4 domain-containing protein</fullName>
    </recommendedName>
</protein>
<dbReference type="OrthoDB" id="1424808at2759"/>